<dbReference type="EMBL" id="FXXQ01000007">
    <property type="protein sequence ID" value="SMX24245.1"/>
    <property type="molecule type" value="Genomic_DNA"/>
</dbReference>
<dbReference type="AlphaFoldDB" id="A0A238J253"/>
<dbReference type="InterPro" id="IPR000537">
    <property type="entry name" value="UbiA_prenyltransferase"/>
</dbReference>
<dbReference type="GO" id="GO:0016757">
    <property type="term" value="F:glycosyltransferase activity"/>
    <property type="evidence" value="ECO:0007669"/>
    <property type="project" value="UniProtKB-KW"/>
</dbReference>
<dbReference type="Proteomes" id="UP000201838">
    <property type="component" value="Unassembled WGS sequence"/>
</dbReference>
<dbReference type="GO" id="GO:0009247">
    <property type="term" value="P:glycolipid biosynthetic process"/>
    <property type="evidence" value="ECO:0007669"/>
    <property type="project" value="TreeGrafter"/>
</dbReference>
<dbReference type="PANTHER" id="PTHR11048">
    <property type="entry name" value="PRENYLTRANSFERASES"/>
    <property type="match status" value="1"/>
</dbReference>
<dbReference type="NCBIfam" id="NF006088">
    <property type="entry name" value="PRK08238.1"/>
    <property type="match status" value="1"/>
</dbReference>
<keyword evidence="2" id="KW-1003">Cell membrane</keyword>
<dbReference type="RefSeq" id="WP_093974198.1">
    <property type="nucleotide sequence ID" value="NZ_FXXQ01000007.1"/>
</dbReference>
<evidence type="ECO:0000256" key="2">
    <source>
        <dbReference type="ARBA" id="ARBA00022475"/>
    </source>
</evidence>
<feature type="transmembrane region" description="Helical" evidence="6">
    <location>
        <begin position="421"/>
        <end position="439"/>
    </location>
</feature>
<dbReference type="CDD" id="cd13963">
    <property type="entry name" value="PT_UbiA_2"/>
    <property type="match status" value="1"/>
</dbReference>
<proteinExistence type="predicted"/>
<dbReference type="InterPro" id="IPR023214">
    <property type="entry name" value="HAD_sf"/>
</dbReference>
<dbReference type="OrthoDB" id="9803632at2"/>
<feature type="transmembrane region" description="Helical" evidence="6">
    <location>
        <begin position="316"/>
        <end position="336"/>
    </location>
</feature>
<evidence type="ECO:0000256" key="3">
    <source>
        <dbReference type="ARBA" id="ARBA00022692"/>
    </source>
</evidence>
<sequence>MNAQPKVLAVDLDGTLIASDMLHESFWASLGRDRGAVLKAGARFLTGGRAALKERLAAGADVDVAHLPYKNVVLEEIRTAKEQGAHVVLATASDRSFAQAVADHLGLFDEVMASDGTVNLKGEAKTAALVEKFGAGGFSYLGDSSADLPVWAASGEAISVDAPAALKERIKAPVVRHLDGANGTQKGFAPLLKALRPHQWLKNLLLFIPMLLAHDFSGSSVLAAIVAFISFSLVASSVYVLNDLVDLSADRSHPRKRLRPFASGALPLSAGLWLAPGLLIAGTVIGAFAGPLFLLVLLFYYLCTLAYSLGLKRITVIDICMLAGLYTLRVIAGAAATMNAPSVWLLGFSIFFFLALAAVKRQAELVDLVVRGDEKAEGRGYLPGDLPLITMMALASGYVAVLVAGLYLTSDTVARLYSFPPALWGICAVLVYWVSRIVMLTHRRRMHDDPIVFAVTDKVSLFCGAVIIGLVVLAARFPGGSP</sequence>
<evidence type="ECO:0000313" key="8">
    <source>
        <dbReference type="Proteomes" id="UP000201838"/>
    </source>
</evidence>
<gene>
    <name evidence="7" type="ORF">BOA8489_02368</name>
</gene>
<evidence type="ECO:0000256" key="1">
    <source>
        <dbReference type="ARBA" id="ARBA00004141"/>
    </source>
</evidence>
<keyword evidence="5 6" id="KW-0472">Membrane</keyword>
<organism evidence="7 8">
    <name type="scientific">Boseongicola aestuarii</name>
    <dbReference type="NCBI Taxonomy" id="1470561"/>
    <lineage>
        <taxon>Bacteria</taxon>
        <taxon>Pseudomonadati</taxon>
        <taxon>Pseudomonadota</taxon>
        <taxon>Alphaproteobacteria</taxon>
        <taxon>Rhodobacterales</taxon>
        <taxon>Paracoccaceae</taxon>
        <taxon>Boseongicola</taxon>
    </lineage>
</organism>
<dbReference type="PANTHER" id="PTHR11048:SF5">
    <property type="entry name" value="DECAPRENYL-PHOSPHATE PHOSPHORIBOSYLTRANSFERASE"/>
    <property type="match status" value="1"/>
</dbReference>
<keyword evidence="7" id="KW-0808">Transferase</keyword>
<dbReference type="EC" id="2.4.2.45" evidence="7"/>
<keyword evidence="7" id="KW-0328">Glycosyltransferase</keyword>
<feature type="transmembrane region" description="Helical" evidence="6">
    <location>
        <begin position="288"/>
        <end position="309"/>
    </location>
</feature>
<feature type="transmembrane region" description="Helical" evidence="6">
    <location>
        <begin position="261"/>
        <end position="282"/>
    </location>
</feature>
<evidence type="ECO:0000256" key="4">
    <source>
        <dbReference type="ARBA" id="ARBA00022989"/>
    </source>
</evidence>
<evidence type="ECO:0000256" key="5">
    <source>
        <dbReference type="ARBA" id="ARBA00023136"/>
    </source>
</evidence>
<keyword evidence="8" id="KW-1185">Reference proteome</keyword>
<dbReference type="Gene3D" id="1.10.357.140">
    <property type="entry name" value="UbiA prenyltransferase"/>
    <property type="match status" value="1"/>
</dbReference>
<dbReference type="SUPFAM" id="SSF56784">
    <property type="entry name" value="HAD-like"/>
    <property type="match status" value="1"/>
</dbReference>
<feature type="transmembrane region" description="Helical" evidence="6">
    <location>
        <begin position="388"/>
        <end position="409"/>
    </location>
</feature>
<keyword evidence="3 6" id="KW-0812">Transmembrane</keyword>
<feature type="transmembrane region" description="Helical" evidence="6">
    <location>
        <begin position="459"/>
        <end position="477"/>
    </location>
</feature>
<dbReference type="InterPro" id="IPR044878">
    <property type="entry name" value="UbiA_sf"/>
</dbReference>
<dbReference type="GO" id="GO:0016765">
    <property type="term" value="F:transferase activity, transferring alkyl or aryl (other than methyl) groups"/>
    <property type="evidence" value="ECO:0007669"/>
    <property type="project" value="InterPro"/>
</dbReference>
<evidence type="ECO:0000313" key="7">
    <source>
        <dbReference type="EMBL" id="SMX24245.1"/>
    </source>
</evidence>
<keyword evidence="4 6" id="KW-1133">Transmembrane helix</keyword>
<name>A0A238J253_9RHOB</name>
<comment type="subcellular location">
    <subcellularLocation>
        <location evidence="1">Membrane</location>
        <topology evidence="1">Multi-pass membrane protein</topology>
    </subcellularLocation>
</comment>
<feature type="transmembrane region" description="Helical" evidence="6">
    <location>
        <begin position="342"/>
        <end position="359"/>
    </location>
</feature>
<dbReference type="Gene3D" id="3.40.50.1000">
    <property type="entry name" value="HAD superfamily/HAD-like"/>
    <property type="match status" value="1"/>
</dbReference>
<feature type="transmembrane region" description="Helical" evidence="6">
    <location>
        <begin position="222"/>
        <end position="241"/>
    </location>
</feature>
<accession>A0A238J253</accession>
<dbReference type="Pfam" id="PF01040">
    <property type="entry name" value="UbiA"/>
    <property type="match status" value="1"/>
</dbReference>
<protein>
    <submittedName>
        <fullName evidence="7">Decaprenyl-phosphate phosphoribosyltransferase</fullName>
        <ecNumber evidence="7">2.4.2.45</ecNumber>
    </submittedName>
</protein>
<dbReference type="InterPro" id="IPR036412">
    <property type="entry name" value="HAD-like_sf"/>
</dbReference>
<dbReference type="Pfam" id="PF12710">
    <property type="entry name" value="HAD"/>
    <property type="match status" value="1"/>
</dbReference>
<reference evidence="7 8" key="1">
    <citation type="submission" date="2017-05" db="EMBL/GenBank/DDBJ databases">
        <authorList>
            <person name="Song R."/>
            <person name="Chenine A.L."/>
            <person name="Ruprecht R.M."/>
        </authorList>
    </citation>
    <scope>NUCLEOTIDE SEQUENCE [LARGE SCALE GENOMIC DNA]</scope>
    <source>
        <strain evidence="7 8">CECT 8489</strain>
    </source>
</reference>
<dbReference type="GO" id="GO:0005886">
    <property type="term" value="C:plasma membrane"/>
    <property type="evidence" value="ECO:0007669"/>
    <property type="project" value="TreeGrafter"/>
</dbReference>
<evidence type="ECO:0000256" key="6">
    <source>
        <dbReference type="SAM" id="Phobius"/>
    </source>
</evidence>
<dbReference type="InterPro" id="IPR039653">
    <property type="entry name" value="Prenyltransferase"/>
</dbReference>